<dbReference type="Pfam" id="PF13456">
    <property type="entry name" value="RVT_3"/>
    <property type="match status" value="1"/>
</dbReference>
<gene>
    <name evidence="3" type="primary">LOC104227072</name>
</gene>
<protein>
    <submittedName>
        <fullName evidence="3">Uncharacterized protein LOC104227072</fullName>
    </submittedName>
</protein>
<sequence>MVHWVQTWHKVKNMHFNDVIDLKSLMPFCFWSLWLSRNNNVFDKKKNCTYVRQTIARATEYYHVVVHHMDKGKSTAIHIKWEPPPNGSYELNTDGVACHKTGVRGAGGVFRNNRGDCVLGSIRGVPYTTSIEAEVHALSQDLKIALDITSHLYKSALILNKLSLMEQLENPELGDNFKELNQVADL</sequence>
<evidence type="ECO:0000259" key="1">
    <source>
        <dbReference type="Pfam" id="PF13456"/>
    </source>
</evidence>
<organism evidence="2 3">
    <name type="scientific">Nicotiana sylvestris</name>
    <name type="common">Wood tobacco</name>
    <name type="synonym">South American tobacco</name>
    <dbReference type="NCBI Taxonomy" id="4096"/>
    <lineage>
        <taxon>Eukaryota</taxon>
        <taxon>Viridiplantae</taxon>
        <taxon>Streptophyta</taxon>
        <taxon>Embryophyta</taxon>
        <taxon>Tracheophyta</taxon>
        <taxon>Spermatophyta</taxon>
        <taxon>Magnoliopsida</taxon>
        <taxon>eudicotyledons</taxon>
        <taxon>Gunneridae</taxon>
        <taxon>Pentapetalae</taxon>
        <taxon>asterids</taxon>
        <taxon>lamiids</taxon>
        <taxon>Solanales</taxon>
        <taxon>Solanaceae</taxon>
        <taxon>Nicotianoideae</taxon>
        <taxon>Nicotianeae</taxon>
        <taxon>Nicotiana</taxon>
    </lineage>
</organism>
<evidence type="ECO:0000313" key="3">
    <source>
        <dbReference type="RefSeq" id="XP_009777534.1"/>
    </source>
</evidence>
<keyword evidence="2" id="KW-1185">Reference proteome</keyword>
<dbReference type="GO" id="GO:0004523">
    <property type="term" value="F:RNA-DNA hybrid ribonuclease activity"/>
    <property type="evidence" value="ECO:0007669"/>
    <property type="project" value="InterPro"/>
</dbReference>
<dbReference type="OrthoDB" id="1306118at2759"/>
<dbReference type="GO" id="GO:0003676">
    <property type="term" value="F:nucleic acid binding"/>
    <property type="evidence" value="ECO:0007669"/>
    <property type="project" value="InterPro"/>
</dbReference>
<dbReference type="RefSeq" id="XP_009777534.1">
    <property type="nucleotide sequence ID" value="XM_009779232.1"/>
</dbReference>
<dbReference type="InterPro" id="IPR012337">
    <property type="entry name" value="RNaseH-like_sf"/>
</dbReference>
<dbReference type="InterPro" id="IPR002156">
    <property type="entry name" value="RNaseH_domain"/>
</dbReference>
<dbReference type="Gene3D" id="3.30.420.10">
    <property type="entry name" value="Ribonuclease H-like superfamily/Ribonuclease H"/>
    <property type="match status" value="1"/>
</dbReference>
<name>A0A1U7WS76_NICSY</name>
<proteinExistence type="predicted"/>
<reference evidence="2" key="1">
    <citation type="journal article" date="2013" name="Genome Biol.">
        <title>Reference genomes and transcriptomes of Nicotiana sylvestris and Nicotiana tomentosiformis.</title>
        <authorList>
            <person name="Sierro N."/>
            <person name="Battey J.N."/>
            <person name="Ouadi S."/>
            <person name="Bovet L."/>
            <person name="Goepfert S."/>
            <person name="Bakaher N."/>
            <person name="Peitsch M.C."/>
            <person name="Ivanov N.V."/>
        </authorList>
    </citation>
    <scope>NUCLEOTIDE SEQUENCE [LARGE SCALE GENOMIC DNA]</scope>
</reference>
<dbReference type="InterPro" id="IPR052929">
    <property type="entry name" value="RNase_H-like_EbsB-rel"/>
</dbReference>
<dbReference type="InterPro" id="IPR036397">
    <property type="entry name" value="RNaseH_sf"/>
</dbReference>
<feature type="domain" description="RNase H type-1" evidence="1">
    <location>
        <begin position="92"/>
        <end position="151"/>
    </location>
</feature>
<dbReference type="PANTHER" id="PTHR47074:SF21">
    <property type="entry name" value="RNASE H TYPE-1 DOMAIN-CONTAINING PROTEIN"/>
    <property type="match status" value="1"/>
</dbReference>
<evidence type="ECO:0000313" key="2">
    <source>
        <dbReference type="Proteomes" id="UP000189701"/>
    </source>
</evidence>
<accession>A0A1U7WS76</accession>
<dbReference type="AlphaFoldDB" id="A0A1U7WS76"/>
<dbReference type="SUPFAM" id="SSF53098">
    <property type="entry name" value="Ribonuclease H-like"/>
    <property type="match status" value="1"/>
</dbReference>
<dbReference type="PANTHER" id="PTHR47074">
    <property type="entry name" value="BNAC02G40300D PROTEIN"/>
    <property type="match status" value="1"/>
</dbReference>
<dbReference type="Proteomes" id="UP000189701">
    <property type="component" value="Unplaced"/>
</dbReference>
<reference evidence="3" key="2">
    <citation type="submission" date="2025-08" db="UniProtKB">
        <authorList>
            <consortium name="RefSeq"/>
        </authorList>
    </citation>
    <scope>IDENTIFICATION</scope>
    <source>
        <tissue evidence="3">Leaf</tissue>
    </source>
</reference>